<dbReference type="InterPro" id="IPR011024">
    <property type="entry name" value="G_crystallin-like"/>
</dbReference>
<name>A0ABR8EFQ6_9CYAN</name>
<protein>
    <submittedName>
        <fullName evidence="2">Uncharacterized protein</fullName>
    </submittedName>
</protein>
<gene>
    <name evidence="2" type="ORF">H6G72_15205</name>
</gene>
<proteinExistence type="predicted"/>
<dbReference type="Gene3D" id="2.60.20.10">
    <property type="entry name" value="Crystallins"/>
    <property type="match status" value="1"/>
</dbReference>
<dbReference type="RefSeq" id="WP_190878970.1">
    <property type="nucleotide sequence ID" value="NZ_JACJSK010000020.1"/>
</dbReference>
<feature type="transmembrane region" description="Helical" evidence="1">
    <location>
        <begin position="233"/>
        <end position="253"/>
    </location>
</feature>
<evidence type="ECO:0000313" key="2">
    <source>
        <dbReference type="EMBL" id="MBD2545157.1"/>
    </source>
</evidence>
<dbReference type="SUPFAM" id="SSF49695">
    <property type="entry name" value="gamma-Crystallin-like"/>
    <property type="match status" value="1"/>
</dbReference>
<accession>A0ABR8EFQ6</accession>
<evidence type="ECO:0000313" key="3">
    <source>
        <dbReference type="Proteomes" id="UP000641954"/>
    </source>
</evidence>
<organism evidence="2 3">
    <name type="scientific">Planktothricoides raciborskii FACHB-1370</name>
    <dbReference type="NCBI Taxonomy" id="2949576"/>
    <lineage>
        <taxon>Bacteria</taxon>
        <taxon>Bacillati</taxon>
        <taxon>Cyanobacteriota</taxon>
        <taxon>Cyanophyceae</taxon>
        <taxon>Oscillatoriophycideae</taxon>
        <taxon>Oscillatoriales</taxon>
        <taxon>Oscillatoriaceae</taxon>
        <taxon>Planktothricoides</taxon>
    </lineage>
</organism>
<dbReference type="Proteomes" id="UP000641954">
    <property type="component" value="Unassembled WGS sequence"/>
</dbReference>
<keyword evidence="1" id="KW-1133">Transmembrane helix</keyword>
<keyword evidence="1" id="KW-0472">Membrane</keyword>
<dbReference type="EMBL" id="JACJSK010000020">
    <property type="protein sequence ID" value="MBD2545157.1"/>
    <property type="molecule type" value="Genomic_DNA"/>
</dbReference>
<keyword evidence="1" id="KW-0812">Transmembrane</keyword>
<sequence>MASIRVRGTVYYPPGPWGLKVPVSGATVEIIDLDLPGRGDDLLWKGTTDANGAFDGQTTDWQDTITTQIWVIDRVFPPPPQGHWKELRIPDPSDIRLLVAKITKDSYSLTLPFPYVMDDAPPIPMVLLPPIAPPPVVVANVNGVDISINNQAAIYEQIKNLVEARTPEINVQVYGPFATALEPILQSRDDLRRWVLERQGISTNSFVLAPNPGDAVLITALICMTVITLGGPIVLGTGVLIACLGAALILGIVEGYGEIIPDICTRINIPSGQIPLGFENCVSVKIKRTQSTEQEAEGITIFVDRDFKGQGAVLPLGNYDYNQLGIPNDTLSSLKVPPGYRVTLYEHGGFTGRSKVVTGDVAYIGDDFNDITSGIKVEKV</sequence>
<keyword evidence="3" id="KW-1185">Reference proteome</keyword>
<reference evidence="2 3" key="1">
    <citation type="journal article" date="2020" name="ISME J.">
        <title>Comparative genomics reveals insights into cyanobacterial evolution and habitat adaptation.</title>
        <authorList>
            <person name="Chen M.Y."/>
            <person name="Teng W.K."/>
            <person name="Zhao L."/>
            <person name="Hu C.X."/>
            <person name="Zhou Y.K."/>
            <person name="Han B.P."/>
            <person name="Song L.R."/>
            <person name="Shu W.S."/>
        </authorList>
    </citation>
    <scope>NUCLEOTIDE SEQUENCE [LARGE SCALE GENOMIC DNA]</scope>
    <source>
        <strain evidence="2 3">FACHB-1370</strain>
    </source>
</reference>
<evidence type="ECO:0000256" key="1">
    <source>
        <dbReference type="SAM" id="Phobius"/>
    </source>
</evidence>
<comment type="caution">
    <text evidence="2">The sequence shown here is derived from an EMBL/GenBank/DDBJ whole genome shotgun (WGS) entry which is preliminary data.</text>
</comment>
<feature type="transmembrane region" description="Helical" evidence="1">
    <location>
        <begin position="206"/>
        <end position="227"/>
    </location>
</feature>